<dbReference type="AlphaFoldDB" id="A0A4R9BR01"/>
<feature type="transmembrane region" description="Helical" evidence="2">
    <location>
        <begin position="171"/>
        <end position="190"/>
    </location>
</feature>
<proteinExistence type="predicted"/>
<keyword evidence="2" id="KW-0472">Membrane</keyword>
<reference evidence="3 4" key="1">
    <citation type="submission" date="2019-03" db="EMBL/GenBank/DDBJ databases">
        <title>Genomics of glacier-inhabiting Cryobacterium strains.</title>
        <authorList>
            <person name="Liu Q."/>
            <person name="Xin Y.-H."/>
        </authorList>
    </citation>
    <scope>NUCLEOTIDE SEQUENCE [LARGE SCALE GENOMIC DNA]</scope>
    <source>
        <strain evidence="3 4">Sr59</strain>
    </source>
</reference>
<dbReference type="RefSeq" id="WP_134641014.1">
    <property type="nucleotide sequence ID" value="NZ_SOHM01000027.1"/>
</dbReference>
<keyword evidence="4" id="KW-1185">Reference proteome</keyword>
<feature type="compositionally biased region" description="Basic and acidic residues" evidence="1">
    <location>
        <begin position="25"/>
        <end position="34"/>
    </location>
</feature>
<gene>
    <name evidence="3" type="ORF">E3T61_11600</name>
</gene>
<feature type="transmembrane region" description="Helical" evidence="2">
    <location>
        <begin position="58"/>
        <end position="80"/>
    </location>
</feature>
<sequence>MTTPPTPATVGPAGGSSSARAYRQLLEEQRDERRRTFRRPQRTVDTTRANRTDLGSRHLGFGISLGGGVVAMFLLWRFTMQWDDYPNPVPTLAAWIVLLLATVATLALVNRMPDRMPTWLFLAALAAGEVVVGLDLAGYGHGGAGGTYPTAAAAVGALFAVLVSVRRGREIVAATLVLGAVIAAGSVTAGRTDPEVVATAILTIGLCMFPPLLGVSIVRGFRRMVQRELDLVLVQSTISQPSSAVGMLASEELARIDLDAETLLDDVATGRTALPLSTAKSAAAASLATQLRLHLIEGRRETWLHHALTESEFLGPAVNLDDPAGLAGQLSPMQRDALLLAIWLLISDTEGAEPTVSLVFGPFGRTHGHVIGEMLRFPIKMIIEGVPRRRVDPETWQAIRVVGPHIDSVRSGQLHVDIECSIDNPADA</sequence>
<feature type="transmembrane region" description="Helical" evidence="2">
    <location>
        <begin position="92"/>
        <end position="109"/>
    </location>
</feature>
<evidence type="ECO:0000256" key="1">
    <source>
        <dbReference type="SAM" id="MobiDB-lite"/>
    </source>
</evidence>
<feature type="transmembrane region" description="Helical" evidence="2">
    <location>
        <begin position="196"/>
        <end position="218"/>
    </location>
</feature>
<feature type="transmembrane region" description="Helical" evidence="2">
    <location>
        <begin position="146"/>
        <end position="164"/>
    </location>
</feature>
<dbReference type="EMBL" id="SOHM01000027">
    <property type="protein sequence ID" value="TFD88778.1"/>
    <property type="molecule type" value="Genomic_DNA"/>
</dbReference>
<keyword evidence="2" id="KW-0812">Transmembrane</keyword>
<feature type="transmembrane region" description="Helical" evidence="2">
    <location>
        <begin position="121"/>
        <end position="140"/>
    </location>
</feature>
<evidence type="ECO:0000313" key="3">
    <source>
        <dbReference type="EMBL" id="TFD88778.1"/>
    </source>
</evidence>
<feature type="region of interest" description="Disordered" evidence="1">
    <location>
        <begin position="1"/>
        <end position="50"/>
    </location>
</feature>
<organism evidence="3 4">
    <name type="scientific">Cryobacterium lactosi</name>
    <dbReference type="NCBI Taxonomy" id="1259202"/>
    <lineage>
        <taxon>Bacteria</taxon>
        <taxon>Bacillati</taxon>
        <taxon>Actinomycetota</taxon>
        <taxon>Actinomycetes</taxon>
        <taxon>Micrococcales</taxon>
        <taxon>Microbacteriaceae</taxon>
        <taxon>Cryobacterium</taxon>
    </lineage>
</organism>
<evidence type="ECO:0000313" key="4">
    <source>
        <dbReference type="Proteomes" id="UP000298468"/>
    </source>
</evidence>
<keyword evidence="2" id="KW-1133">Transmembrane helix</keyword>
<comment type="caution">
    <text evidence="3">The sequence shown here is derived from an EMBL/GenBank/DDBJ whole genome shotgun (WGS) entry which is preliminary data.</text>
</comment>
<dbReference type="OrthoDB" id="5124978at2"/>
<accession>A0A4R9BR01</accession>
<dbReference type="Proteomes" id="UP000298468">
    <property type="component" value="Unassembled WGS sequence"/>
</dbReference>
<protein>
    <submittedName>
        <fullName evidence="3">Uncharacterized protein</fullName>
    </submittedName>
</protein>
<name>A0A4R9BR01_9MICO</name>
<evidence type="ECO:0000256" key="2">
    <source>
        <dbReference type="SAM" id="Phobius"/>
    </source>
</evidence>